<keyword evidence="5" id="KW-1185">Reference proteome</keyword>
<dbReference type="PANTHER" id="PTHR43591">
    <property type="entry name" value="METHYLTRANSFERASE"/>
    <property type="match status" value="1"/>
</dbReference>
<dbReference type="NCBIfam" id="TIGR01934">
    <property type="entry name" value="MenG_MenH_UbiE"/>
    <property type="match status" value="1"/>
</dbReference>
<dbReference type="InterPro" id="IPR004033">
    <property type="entry name" value="UbiE/COQ5_MeTrFase"/>
</dbReference>
<dbReference type="EMBL" id="BIFT01000002">
    <property type="protein sequence ID" value="GCE31054.1"/>
    <property type="molecule type" value="Genomic_DNA"/>
</dbReference>
<evidence type="ECO:0000256" key="1">
    <source>
        <dbReference type="ARBA" id="ARBA00022603"/>
    </source>
</evidence>
<keyword evidence="1 4" id="KW-0489">Methyltransferase</keyword>
<comment type="caution">
    <text evidence="4">The sequence shown here is derived from an EMBL/GenBank/DDBJ whole genome shotgun (WGS) entry which is preliminary data.</text>
</comment>
<dbReference type="CDD" id="cd02440">
    <property type="entry name" value="AdoMet_MTases"/>
    <property type="match status" value="1"/>
</dbReference>
<keyword evidence="3" id="KW-0949">S-adenosyl-L-methionine</keyword>
<evidence type="ECO:0000313" key="5">
    <source>
        <dbReference type="Proteomes" id="UP000287171"/>
    </source>
</evidence>
<dbReference type="Gene3D" id="3.40.50.150">
    <property type="entry name" value="Vaccinia Virus protein VP39"/>
    <property type="match status" value="1"/>
</dbReference>
<dbReference type="AlphaFoldDB" id="A0A402BI20"/>
<dbReference type="PANTHER" id="PTHR43591:SF24">
    <property type="entry name" value="2-METHOXY-6-POLYPRENYL-1,4-BENZOQUINOL METHYLASE, MITOCHONDRIAL"/>
    <property type="match status" value="1"/>
</dbReference>
<dbReference type="SUPFAM" id="SSF53335">
    <property type="entry name" value="S-adenosyl-L-methionine-dependent methyltransferases"/>
    <property type="match status" value="1"/>
</dbReference>
<dbReference type="OrthoDB" id="9808140at2"/>
<evidence type="ECO:0000313" key="4">
    <source>
        <dbReference type="EMBL" id="GCE31054.1"/>
    </source>
</evidence>
<evidence type="ECO:0000256" key="3">
    <source>
        <dbReference type="ARBA" id="ARBA00022691"/>
    </source>
</evidence>
<dbReference type="Pfam" id="PF01209">
    <property type="entry name" value="Ubie_methyltran"/>
    <property type="match status" value="1"/>
</dbReference>
<accession>A0A402BI20</accession>
<organism evidence="4 5">
    <name type="scientific">Dictyobacter alpinus</name>
    <dbReference type="NCBI Taxonomy" id="2014873"/>
    <lineage>
        <taxon>Bacteria</taxon>
        <taxon>Bacillati</taxon>
        <taxon>Chloroflexota</taxon>
        <taxon>Ktedonobacteria</taxon>
        <taxon>Ktedonobacterales</taxon>
        <taxon>Dictyobacteraceae</taxon>
        <taxon>Dictyobacter</taxon>
    </lineage>
</organism>
<sequence length="245" mass="28023">MSLVEEKKCMQRDRKGACQNVFSHIAPIYDRMNFLISFGLIRSWCNRAARYLALDVGEIGLDLGTGTADLAIAVMRISDRTAHMIGIDWAPEMLEQGYRKLHQPGFQDQITLQHGNITSIALPDNSIDRCGSAFLVRNLVNMDKCFREMWRVVRPGRSIVCLEVSHLSNVLLKILFHCYFYRIVPLFGTLLGQKFDAYQYLPASLKHFLDAFDLKKIMETSGWSDVHFYHLHGGLIAIHIGTKRF</sequence>
<dbReference type="GO" id="GO:0008168">
    <property type="term" value="F:methyltransferase activity"/>
    <property type="evidence" value="ECO:0007669"/>
    <property type="project" value="UniProtKB-KW"/>
</dbReference>
<gene>
    <name evidence="4" type="primary">menG_2</name>
    <name evidence="4" type="ORF">KDA_65380</name>
</gene>
<dbReference type="PROSITE" id="PS51608">
    <property type="entry name" value="SAM_MT_UBIE"/>
    <property type="match status" value="1"/>
</dbReference>
<reference evidence="5" key="1">
    <citation type="submission" date="2018-12" db="EMBL/GenBank/DDBJ databases">
        <title>Tengunoibacter tsumagoiensis gen. nov., sp. nov., Dictyobacter kobayashii sp. nov., D. alpinus sp. nov., and D. joshuensis sp. nov. and description of Dictyobacteraceae fam. nov. within the order Ktedonobacterales isolated from Tengu-no-mugimeshi.</title>
        <authorList>
            <person name="Wang C.M."/>
            <person name="Zheng Y."/>
            <person name="Sakai Y."/>
            <person name="Toyoda A."/>
            <person name="Minakuchi Y."/>
            <person name="Abe K."/>
            <person name="Yokota A."/>
            <person name="Yabe S."/>
        </authorList>
    </citation>
    <scope>NUCLEOTIDE SEQUENCE [LARGE SCALE GENOMIC DNA]</scope>
    <source>
        <strain evidence="5">Uno16</strain>
    </source>
</reference>
<name>A0A402BI20_9CHLR</name>
<evidence type="ECO:0000256" key="2">
    <source>
        <dbReference type="ARBA" id="ARBA00022679"/>
    </source>
</evidence>
<dbReference type="InterPro" id="IPR029063">
    <property type="entry name" value="SAM-dependent_MTases_sf"/>
</dbReference>
<dbReference type="Proteomes" id="UP000287171">
    <property type="component" value="Unassembled WGS sequence"/>
</dbReference>
<dbReference type="GO" id="GO:0032259">
    <property type="term" value="P:methylation"/>
    <property type="evidence" value="ECO:0007669"/>
    <property type="project" value="UniProtKB-KW"/>
</dbReference>
<keyword evidence="2 4" id="KW-0808">Transferase</keyword>
<protein>
    <submittedName>
        <fullName evidence="4">Demethylmenaquinone methyltransferase</fullName>
    </submittedName>
</protein>
<proteinExistence type="predicted"/>